<feature type="domain" description="Metallo-beta-lactamase" evidence="2">
    <location>
        <begin position="16"/>
        <end position="212"/>
    </location>
</feature>
<dbReference type="RefSeq" id="WP_184794257.1">
    <property type="nucleotide sequence ID" value="NZ_JACHMY010000001.1"/>
</dbReference>
<dbReference type="InterPro" id="IPR001279">
    <property type="entry name" value="Metallo-B-lactamas"/>
</dbReference>
<dbReference type="GO" id="GO:0016787">
    <property type="term" value="F:hydrolase activity"/>
    <property type="evidence" value="ECO:0007669"/>
    <property type="project" value="UniProtKB-KW"/>
</dbReference>
<dbReference type="Gene3D" id="3.60.15.10">
    <property type="entry name" value="Ribonuclease Z/Hydroxyacylglutathione hydrolase-like"/>
    <property type="match status" value="1"/>
</dbReference>
<gene>
    <name evidence="3" type="ORF">HDA39_001232</name>
</gene>
<comment type="caution">
    <text evidence="3">The sequence shown here is derived from an EMBL/GenBank/DDBJ whole genome shotgun (WGS) entry which is preliminary data.</text>
</comment>
<evidence type="ECO:0000259" key="2">
    <source>
        <dbReference type="SMART" id="SM00849"/>
    </source>
</evidence>
<dbReference type="EMBL" id="JACHMY010000001">
    <property type="protein sequence ID" value="MBB5834498.1"/>
    <property type="molecule type" value="Genomic_DNA"/>
</dbReference>
<keyword evidence="4" id="KW-1185">Reference proteome</keyword>
<sequence length="233" mass="24931">MDHGVVLRRIVTGALATNTWVVHASDGSDAVLVDPGDEPERLAAAVQDLRIRAIVLTHAHWDHHLALPLLAQLVDAPVLAHRAAAEVWAHELQQARATGHWDAGTATADLLPSGRIQLDPDRELWTGRIDHELADGELVTAGELTLHVRHTPGHSPDGITLAMPGHLLTGDTLFPGGPGLTGWPLSDFPTIMTSVETLLTGYAPTTSIHPGHGPSTTIAAEAPSLPDWRRRGW</sequence>
<dbReference type="PANTHER" id="PTHR46233">
    <property type="entry name" value="HYDROXYACYLGLUTATHIONE HYDROLASE GLOC"/>
    <property type="match status" value="1"/>
</dbReference>
<dbReference type="CDD" id="cd06262">
    <property type="entry name" value="metallo-hydrolase-like_MBL-fold"/>
    <property type="match status" value="1"/>
</dbReference>
<proteinExistence type="predicted"/>
<accession>A0A7W9MT28</accession>
<reference evidence="3 4" key="1">
    <citation type="submission" date="2020-08" db="EMBL/GenBank/DDBJ databases">
        <title>Sequencing the genomes of 1000 actinobacteria strains.</title>
        <authorList>
            <person name="Klenk H.-P."/>
        </authorList>
    </citation>
    <scope>NUCLEOTIDE SEQUENCE [LARGE SCALE GENOMIC DNA]</scope>
    <source>
        <strain evidence="3 4">DSM 28967</strain>
    </source>
</reference>
<dbReference type="InterPro" id="IPR036866">
    <property type="entry name" value="RibonucZ/Hydroxyglut_hydro"/>
</dbReference>
<protein>
    <submittedName>
        <fullName evidence="3">Glyoxylase-like metal-dependent hydrolase (Beta-lactamase superfamily II)</fullName>
    </submittedName>
</protein>
<evidence type="ECO:0000313" key="3">
    <source>
        <dbReference type="EMBL" id="MBB5834498.1"/>
    </source>
</evidence>
<name>A0A7W9MT28_9ACTN</name>
<dbReference type="AlphaFoldDB" id="A0A7W9MT28"/>
<dbReference type="InterPro" id="IPR051453">
    <property type="entry name" value="MBL_Glyoxalase_II"/>
</dbReference>
<dbReference type="SUPFAM" id="SSF56281">
    <property type="entry name" value="Metallo-hydrolase/oxidoreductase"/>
    <property type="match status" value="1"/>
</dbReference>
<feature type="region of interest" description="Disordered" evidence="1">
    <location>
        <begin position="208"/>
        <end position="233"/>
    </location>
</feature>
<dbReference type="SMART" id="SM00849">
    <property type="entry name" value="Lactamase_B"/>
    <property type="match status" value="1"/>
</dbReference>
<dbReference type="Pfam" id="PF00753">
    <property type="entry name" value="Lactamase_B"/>
    <property type="match status" value="1"/>
</dbReference>
<dbReference type="Proteomes" id="UP000549971">
    <property type="component" value="Unassembled WGS sequence"/>
</dbReference>
<feature type="compositionally biased region" description="Polar residues" evidence="1">
    <location>
        <begin position="208"/>
        <end position="218"/>
    </location>
</feature>
<organism evidence="3 4">
    <name type="scientific">Kribbella italica</name>
    <dbReference type="NCBI Taxonomy" id="1540520"/>
    <lineage>
        <taxon>Bacteria</taxon>
        <taxon>Bacillati</taxon>
        <taxon>Actinomycetota</taxon>
        <taxon>Actinomycetes</taxon>
        <taxon>Propionibacteriales</taxon>
        <taxon>Kribbellaceae</taxon>
        <taxon>Kribbella</taxon>
    </lineage>
</organism>
<keyword evidence="3" id="KW-0378">Hydrolase</keyword>
<evidence type="ECO:0000256" key="1">
    <source>
        <dbReference type="SAM" id="MobiDB-lite"/>
    </source>
</evidence>
<dbReference type="PANTHER" id="PTHR46233:SF4">
    <property type="entry name" value="METALLO-BETA-LACTAMASE DOMAIN-CONTAINING PROTEIN"/>
    <property type="match status" value="1"/>
</dbReference>
<evidence type="ECO:0000313" key="4">
    <source>
        <dbReference type="Proteomes" id="UP000549971"/>
    </source>
</evidence>